<protein>
    <submittedName>
        <fullName evidence="1">Uncharacterized protein</fullName>
    </submittedName>
</protein>
<name>A0A7V3N5M8_UNCC3</name>
<gene>
    <name evidence="1" type="ORF">ENV41_00095</name>
</gene>
<dbReference type="EMBL" id="DTGG01000005">
    <property type="protein sequence ID" value="HFZ08520.1"/>
    <property type="molecule type" value="Genomic_DNA"/>
</dbReference>
<organism evidence="1">
    <name type="scientific">candidate division CPR3 bacterium</name>
    <dbReference type="NCBI Taxonomy" id="2268181"/>
    <lineage>
        <taxon>Bacteria</taxon>
        <taxon>Bacteria division CPR3</taxon>
    </lineage>
</organism>
<evidence type="ECO:0000313" key="1">
    <source>
        <dbReference type="EMBL" id="HFZ08520.1"/>
    </source>
</evidence>
<dbReference type="AlphaFoldDB" id="A0A7V3N5M8"/>
<proteinExistence type="predicted"/>
<sequence length="125" mass="14499">MFIRVSRVTNIQVLAVKVRFGEGLKSIWARLKEHPAVGEFVQDLDRKSFYFAAENGSFLNINPKDITDLELSTYIEFEFWQNGTWVRSPKLDRPIYRRVVLPIETVSLSEEMLIKAIKSKFSSVT</sequence>
<reference evidence="1" key="1">
    <citation type="journal article" date="2020" name="mSystems">
        <title>Genome- and Community-Level Interaction Insights into Carbon Utilization and Element Cycling Functions of Hydrothermarchaeota in Hydrothermal Sediment.</title>
        <authorList>
            <person name="Zhou Z."/>
            <person name="Liu Y."/>
            <person name="Xu W."/>
            <person name="Pan J."/>
            <person name="Luo Z.H."/>
            <person name="Li M."/>
        </authorList>
    </citation>
    <scope>NUCLEOTIDE SEQUENCE [LARGE SCALE GENOMIC DNA]</scope>
    <source>
        <strain evidence="1">SpSt-757</strain>
    </source>
</reference>
<accession>A0A7V3N5M8</accession>
<comment type="caution">
    <text evidence="1">The sequence shown here is derived from an EMBL/GenBank/DDBJ whole genome shotgun (WGS) entry which is preliminary data.</text>
</comment>